<protein>
    <submittedName>
        <fullName evidence="1">Uncharacterized protein</fullName>
    </submittedName>
</protein>
<dbReference type="EMBL" id="JAJJMB010000948">
    <property type="protein sequence ID" value="KAI3960312.1"/>
    <property type="molecule type" value="Genomic_DNA"/>
</dbReference>
<dbReference type="AlphaFoldDB" id="A0AAD4TK62"/>
<evidence type="ECO:0000313" key="1">
    <source>
        <dbReference type="EMBL" id="KAI3960312.1"/>
    </source>
</evidence>
<gene>
    <name evidence="1" type="ORF">MKW98_017036</name>
</gene>
<sequence>MKKFAKRVYGGCKEIVLGGPTGHIATGLLVGYLCRRTWKLVNRTREIEMDYMDLRKKQLESKKSAMDSARTLTPNSPLATPLSFRMLRSARSFGGGGGTINSAG</sequence>
<proteinExistence type="predicted"/>
<dbReference type="Proteomes" id="UP001202328">
    <property type="component" value="Unassembled WGS sequence"/>
</dbReference>
<evidence type="ECO:0000313" key="2">
    <source>
        <dbReference type="Proteomes" id="UP001202328"/>
    </source>
</evidence>
<comment type="caution">
    <text evidence="1">The sequence shown here is derived from an EMBL/GenBank/DDBJ whole genome shotgun (WGS) entry which is preliminary data.</text>
</comment>
<organism evidence="1 2">
    <name type="scientific">Papaver atlanticum</name>
    <dbReference type="NCBI Taxonomy" id="357466"/>
    <lineage>
        <taxon>Eukaryota</taxon>
        <taxon>Viridiplantae</taxon>
        <taxon>Streptophyta</taxon>
        <taxon>Embryophyta</taxon>
        <taxon>Tracheophyta</taxon>
        <taxon>Spermatophyta</taxon>
        <taxon>Magnoliopsida</taxon>
        <taxon>Ranunculales</taxon>
        <taxon>Papaveraceae</taxon>
        <taxon>Papaveroideae</taxon>
        <taxon>Papaver</taxon>
    </lineage>
</organism>
<accession>A0AAD4TK62</accession>
<name>A0AAD4TK62_9MAGN</name>
<reference evidence="1" key="1">
    <citation type="submission" date="2022-04" db="EMBL/GenBank/DDBJ databases">
        <title>A functionally conserved STORR gene fusion in Papaver species that diverged 16.8 million years ago.</title>
        <authorList>
            <person name="Catania T."/>
        </authorList>
    </citation>
    <scope>NUCLEOTIDE SEQUENCE</scope>
    <source>
        <strain evidence="1">S-188037</strain>
    </source>
</reference>
<keyword evidence="2" id="KW-1185">Reference proteome</keyword>